<evidence type="ECO:0000313" key="4">
    <source>
        <dbReference type="Proteomes" id="UP000823388"/>
    </source>
</evidence>
<dbReference type="PANTHER" id="PTHR46610">
    <property type="entry name" value="OS05G0181300 PROTEIN"/>
    <property type="match status" value="1"/>
</dbReference>
<keyword evidence="1" id="KW-0812">Transmembrane</keyword>
<dbReference type="InterPro" id="IPR045501">
    <property type="entry name" value="DUF6490"/>
</dbReference>
<keyword evidence="1" id="KW-0472">Membrane</keyword>
<dbReference type="Proteomes" id="UP000823388">
    <property type="component" value="Chromosome 8N"/>
</dbReference>
<name>A0A8T0PEE3_PANVG</name>
<dbReference type="InterPro" id="IPR054722">
    <property type="entry name" value="PolX-like_BBD"/>
</dbReference>
<evidence type="ECO:0000256" key="1">
    <source>
        <dbReference type="SAM" id="Phobius"/>
    </source>
</evidence>
<keyword evidence="4" id="KW-1185">Reference proteome</keyword>
<proteinExistence type="predicted"/>
<feature type="domain" description="Retrovirus-related Pol polyprotein from transposon TNT 1-94-like beta-barrel" evidence="2">
    <location>
        <begin position="137"/>
        <end position="210"/>
    </location>
</feature>
<dbReference type="Pfam" id="PF20100">
    <property type="entry name" value="DUF6490"/>
    <property type="match status" value="1"/>
</dbReference>
<dbReference type="AlphaFoldDB" id="A0A8T0PEE3"/>
<accession>A0A8T0PEE3</accession>
<evidence type="ECO:0000259" key="2">
    <source>
        <dbReference type="Pfam" id="PF22936"/>
    </source>
</evidence>
<gene>
    <name evidence="3" type="ORF">PVAP13_8NG313162</name>
</gene>
<dbReference type="EMBL" id="CM029052">
    <property type="protein sequence ID" value="KAG2559278.1"/>
    <property type="molecule type" value="Genomic_DNA"/>
</dbReference>
<feature type="transmembrane region" description="Helical" evidence="1">
    <location>
        <begin position="26"/>
        <end position="47"/>
    </location>
</feature>
<protein>
    <recommendedName>
        <fullName evidence="2">Retrovirus-related Pol polyprotein from transposon TNT 1-94-like beta-barrel domain-containing protein</fullName>
    </recommendedName>
</protein>
<organism evidence="3 4">
    <name type="scientific">Panicum virgatum</name>
    <name type="common">Blackwell switchgrass</name>
    <dbReference type="NCBI Taxonomy" id="38727"/>
    <lineage>
        <taxon>Eukaryota</taxon>
        <taxon>Viridiplantae</taxon>
        <taxon>Streptophyta</taxon>
        <taxon>Embryophyta</taxon>
        <taxon>Tracheophyta</taxon>
        <taxon>Spermatophyta</taxon>
        <taxon>Magnoliopsida</taxon>
        <taxon>Liliopsida</taxon>
        <taxon>Poales</taxon>
        <taxon>Poaceae</taxon>
        <taxon>PACMAD clade</taxon>
        <taxon>Panicoideae</taxon>
        <taxon>Panicodae</taxon>
        <taxon>Paniceae</taxon>
        <taxon>Panicinae</taxon>
        <taxon>Panicum</taxon>
        <taxon>Panicum sect. Hiantes</taxon>
    </lineage>
</organism>
<keyword evidence="1" id="KW-1133">Transmembrane helix</keyword>
<dbReference type="PANTHER" id="PTHR46610:SF3">
    <property type="entry name" value="OS01G0238200 PROTEIN"/>
    <property type="match status" value="1"/>
</dbReference>
<dbReference type="Pfam" id="PF22936">
    <property type="entry name" value="Pol_BBD"/>
    <property type="match status" value="1"/>
</dbReference>
<reference evidence="3" key="1">
    <citation type="submission" date="2020-05" db="EMBL/GenBank/DDBJ databases">
        <title>WGS assembly of Panicum virgatum.</title>
        <authorList>
            <person name="Lovell J.T."/>
            <person name="Jenkins J."/>
            <person name="Shu S."/>
            <person name="Juenger T.E."/>
            <person name="Schmutz J."/>
        </authorList>
    </citation>
    <scope>NUCLEOTIDE SEQUENCE</scope>
    <source>
        <strain evidence="3">AP13</strain>
    </source>
</reference>
<comment type="caution">
    <text evidence="3">The sequence shown here is derived from an EMBL/GenBank/DDBJ whole genome shotgun (WGS) entry which is preliminary data.</text>
</comment>
<feature type="transmembrane region" description="Helical" evidence="1">
    <location>
        <begin position="83"/>
        <end position="105"/>
    </location>
</feature>
<sequence>MTGVGFVFLTFYSAMAVYRSNVDWGRVVSVLFCDVCIITLFFCLRRLERAPPGSATRGKLKVAAWVLTTVLTVVFSFKVAGIMLVLVQLLVSGMAGGFYAFFIYWKRKGKTKRGFVLATIRSHHHDLRDATRSRARWIADSGATRHAVGNIGLLEGFQPYSPPLVGTQADGSYLPILGTGRIQWGNFSVPNVSLVEGVHDVLISIPQLDKDHGLISCMGKGICRIMETDGTEVGGAILERDGLYELHFLNVPGPAQVQGR</sequence>
<evidence type="ECO:0000313" key="3">
    <source>
        <dbReference type="EMBL" id="KAG2559278.1"/>
    </source>
</evidence>
<feature type="transmembrane region" description="Helical" evidence="1">
    <location>
        <begin position="59"/>
        <end position="77"/>
    </location>
</feature>